<dbReference type="InterPro" id="IPR018691">
    <property type="entry name" value="DUF2188"/>
</dbReference>
<keyword evidence="2" id="KW-1185">Reference proteome</keyword>
<gene>
    <name evidence="1" type="ORF">ACFQ3L_07170</name>
</gene>
<name>A0ABW4BCU8_9LACO</name>
<proteinExistence type="predicted"/>
<dbReference type="RefSeq" id="WP_125586088.1">
    <property type="nucleotide sequence ID" value="NZ_JBHTMO010000022.1"/>
</dbReference>
<reference evidence="2" key="1">
    <citation type="journal article" date="2019" name="Int. J. Syst. Evol. Microbiol.">
        <title>The Global Catalogue of Microorganisms (GCM) 10K type strain sequencing project: providing services to taxonomists for standard genome sequencing and annotation.</title>
        <authorList>
            <consortium name="The Broad Institute Genomics Platform"/>
            <consortium name="The Broad Institute Genome Sequencing Center for Infectious Disease"/>
            <person name="Wu L."/>
            <person name="Ma J."/>
        </authorList>
    </citation>
    <scope>NUCLEOTIDE SEQUENCE [LARGE SCALE GENOMIC DNA]</scope>
    <source>
        <strain evidence="2">CCM 8911</strain>
    </source>
</reference>
<sequence>MPWDMTDYPPSMKYLTPLTRKMAIAITNALLADGYKDDQAIPIATSHAKKWYEKASVYERRQYGKTPAPTKHDQHHPATARERRLHTAITEVRPHEDGWAIAAKGAKRAAEVFEKKADAVARAKEIARNKDAKVAIYKRSGDLQETIKPR</sequence>
<comment type="caution">
    <text evidence="1">The sequence shown here is derived from an EMBL/GenBank/DDBJ whole genome shotgun (WGS) entry which is preliminary data.</text>
</comment>
<organism evidence="1 2">
    <name type="scientific">Lacticaseibacillus jixianensis</name>
    <dbReference type="NCBI Taxonomy" id="2486012"/>
    <lineage>
        <taxon>Bacteria</taxon>
        <taxon>Bacillati</taxon>
        <taxon>Bacillota</taxon>
        <taxon>Bacilli</taxon>
        <taxon>Lactobacillales</taxon>
        <taxon>Lactobacillaceae</taxon>
        <taxon>Lacticaseibacillus</taxon>
    </lineage>
</organism>
<evidence type="ECO:0000313" key="1">
    <source>
        <dbReference type="EMBL" id="MFD1393352.1"/>
    </source>
</evidence>
<evidence type="ECO:0000313" key="2">
    <source>
        <dbReference type="Proteomes" id="UP001597249"/>
    </source>
</evidence>
<accession>A0ABW4BCU8</accession>
<protein>
    <submittedName>
        <fullName evidence="1">DUF2188 domain-containing protein</fullName>
    </submittedName>
</protein>
<dbReference type="EMBL" id="JBHTMO010000022">
    <property type="protein sequence ID" value="MFD1393352.1"/>
    <property type="molecule type" value="Genomic_DNA"/>
</dbReference>
<dbReference type="Proteomes" id="UP001597249">
    <property type="component" value="Unassembled WGS sequence"/>
</dbReference>
<dbReference type="Pfam" id="PF09954">
    <property type="entry name" value="DUF2188"/>
    <property type="match status" value="1"/>
</dbReference>